<dbReference type="Proteomes" id="UP000027265">
    <property type="component" value="Unassembled WGS sequence"/>
</dbReference>
<name>A0A067QNI4_9AGAM</name>
<feature type="compositionally biased region" description="Polar residues" evidence="1">
    <location>
        <begin position="47"/>
        <end position="59"/>
    </location>
</feature>
<dbReference type="InParanoid" id="A0A067QNI4"/>
<dbReference type="OrthoDB" id="3210666at2759"/>
<dbReference type="HOGENOM" id="CLU_065217_0_0_1"/>
<dbReference type="EMBL" id="KL197709">
    <property type="protein sequence ID" value="KDQ64201.1"/>
    <property type="molecule type" value="Genomic_DNA"/>
</dbReference>
<evidence type="ECO:0000256" key="1">
    <source>
        <dbReference type="SAM" id="MobiDB-lite"/>
    </source>
</evidence>
<feature type="region of interest" description="Disordered" evidence="1">
    <location>
        <begin position="1"/>
        <end position="60"/>
    </location>
</feature>
<organism evidence="2 3">
    <name type="scientific">Jaapia argillacea MUCL 33604</name>
    <dbReference type="NCBI Taxonomy" id="933084"/>
    <lineage>
        <taxon>Eukaryota</taxon>
        <taxon>Fungi</taxon>
        <taxon>Dikarya</taxon>
        <taxon>Basidiomycota</taxon>
        <taxon>Agaricomycotina</taxon>
        <taxon>Agaricomycetes</taxon>
        <taxon>Agaricomycetidae</taxon>
        <taxon>Jaapiales</taxon>
        <taxon>Jaapiaceae</taxon>
        <taxon>Jaapia</taxon>
    </lineage>
</organism>
<keyword evidence="3" id="KW-1185">Reference proteome</keyword>
<protein>
    <submittedName>
        <fullName evidence="2">Uncharacterized protein</fullName>
    </submittedName>
</protein>
<evidence type="ECO:0000313" key="3">
    <source>
        <dbReference type="Proteomes" id="UP000027265"/>
    </source>
</evidence>
<reference evidence="3" key="1">
    <citation type="journal article" date="2014" name="Proc. Natl. Acad. Sci. U.S.A.">
        <title>Extensive sampling of basidiomycete genomes demonstrates inadequacy of the white-rot/brown-rot paradigm for wood decay fungi.</title>
        <authorList>
            <person name="Riley R."/>
            <person name="Salamov A.A."/>
            <person name="Brown D.W."/>
            <person name="Nagy L.G."/>
            <person name="Floudas D."/>
            <person name="Held B.W."/>
            <person name="Levasseur A."/>
            <person name="Lombard V."/>
            <person name="Morin E."/>
            <person name="Otillar R."/>
            <person name="Lindquist E.A."/>
            <person name="Sun H."/>
            <person name="LaButti K.M."/>
            <person name="Schmutz J."/>
            <person name="Jabbour D."/>
            <person name="Luo H."/>
            <person name="Baker S.E."/>
            <person name="Pisabarro A.G."/>
            <person name="Walton J.D."/>
            <person name="Blanchette R.A."/>
            <person name="Henrissat B."/>
            <person name="Martin F."/>
            <person name="Cullen D."/>
            <person name="Hibbett D.S."/>
            <person name="Grigoriev I.V."/>
        </authorList>
    </citation>
    <scope>NUCLEOTIDE SEQUENCE [LARGE SCALE GENOMIC DNA]</scope>
    <source>
        <strain evidence="3">MUCL 33604</strain>
    </source>
</reference>
<sequence length="348" mass="38841">MSRHHNPFSETSPPDYSVVGAPLTSPWSRPPSRQSNQRSSHSHRDSVNSGVSDYSSWSPTRRDSKQVSIVHVYRLTAGSTQLQFLINVDPGSTSDEFIISLSMKAGCVERKICEPTTLKLAIDPRKLEFCVFLFPPKTSLPAGCLYALRVWLRANGVDHRLFSEDDLWIGDDPDFNSIADASFARLHKLNPDSQVYRGRVGKAELNFIARWTTTGGNSYKLTLDYKAGGVGRTLFEDLELQLDCDPQEVLFVIYTVPMTSIPPGATHRVRLWLRCPVAASRTSTHAQAYVYQRIWKSDELKVGSELDFSLLGRNVIMAVSEYHGTRPRASLSASSVSAYSDTAPLLKR</sequence>
<proteinExistence type="predicted"/>
<dbReference type="AlphaFoldDB" id="A0A067QNI4"/>
<feature type="compositionally biased region" description="Low complexity" evidence="1">
    <location>
        <begin position="25"/>
        <end position="39"/>
    </location>
</feature>
<evidence type="ECO:0000313" key="2">
    <source>
        <dbReference type="EMBL" id="KDQ64201.1"/>
    </source>
</evidence>
<accession>A0A067QNI4</accession>
<gene>
    <name evidence="2" type="ORF">JAAARDRAFT_27828</name>
</gene>